<accession>A0A0R1KWA1</accession>
<reference evidence="1 2" key="1">
    <citation type="journal article" date="2015" name="Genome Announc.">
        <title>Expanding the biotechnology potential of lactobacilli through comparative genomics of 213 strains and associated genera.</title>
        <authorList>
            <person name="Sun Z."/>
            <person name="Harris H.M."/>
            <person name="McCann A."/>
            <person name="Guo C."/>
            <person name="Argimon S."/>
            <person name="Zhang W."/>
            <person name="Yang X."/>
            <person name="Jeffery I.B."/>
            <person name="Cooney J.C."/>
            <person name="Kagawa T.F."/>
            <person name="Liu W."/>
            <person name="Song Y."/>
            <person name="Salvetti E."/>
            <person name="Wrobel A."/>
            <person name="Rasinkangas P."/>
            <person name="Parkhill J."/>
            <person name="Rea M.C."/>
            <person name="O'Sullivan O."/>
            <person name="Ritari J."/>
            <person name="Douillard F.P."/>
            <person name="Paul Ross R."/>
            <person name="Yang R."/>
            <person name="Briner A.E."/>
            <person name="Felis G.E."/>
            <person name="de Vos W.M."/>
            <person name="Barrangou R."/>
            <person name="Klaenhammer T.R."/>
            <person name="Caufield P.W."/>
            <person name="Cui Y."/>
            <person name="Zhang H."/>
            <person name="O'Toole P.W."/>
        </authorList>
    </citation>
    <scope>NUCLEOTIDE SEQUENCE [LARGE SCALE GENOMIC DNA]</scope>
    <source>
        <strain evidence="1 2">DSM 19904</strain>
    </source>
</reference>
<evidence type="ECO:0000313" key="2">
    <source>
        <dbReference type="Proteomes" id="UP000051581"/>
    </source>
</evidence>
<dbReference type="Proteomes" id="UP000051581">
    <property type="component" value="Unassembled WGS sequence"/>
</dbReference>
<comment type="caution">
    <text evidence="1">The sequence shown here is derived from an EMBL/GenBank/DDBJ whole genome shotgun (WGS) entry which is preliminary data.</text>
</comment>
<proteinExistence type="predicted"/>
<sequence>MFPETKNMKEVSRIPKDGEVTCGFPFRGIAARYLTDAEIKIYKLYGNQSLIDQKQMMIVSPVEEADK</sequence>
<dbReference type="PATRIC" id="fig|1423808.3.peg.950"/>
<protein>
    <submittedName>
        <fullName evidence="1">Uncharacterized protein</fullName>
    </submittedName>
</protein>
<gene>
    <name evidence="1" type="ORF">FD17_GL000942</name>
</gene>
<dbReference type="AlphaFoldDB" id="A0A0R1KWA1"/>
<dbReference type="EMBL" id="AZEA01000019">
    <property type="protein sequence ID" value="KRK87544.1"/>
    <property type="molecule type" value="Genomic_DNA"/>
</dbReference>
<keyword evidence="2" id="KW-1185">Reference proteome</keyword>
<name>A0A0R1KWA1_9LACO</name>
<organism evidence="1 2">
    <name type="scientific">Lentilactobacillus sunkii DSM 19904</name>
    <dbReference type="NCBI Taxonomy" id="1423808"/>
    <lineage>
        <taxon>Bacteria</taxon>
        <taxon>Bacillati</taxon>
        <taxon>Bacillota</taxon>
        <taxon>Bacilli</taxon>
        <taxon>Lactobacillales</taxon>
        <taxon>Lactobacillaceae</taxon>
        <taxon>Lentilactobacillus</taxon>
    </lineage>
</organism>
<evidence type="ECO:0000313" key="1">
    <source>
        <dbReference type="EMBL" id="KRK87544.1"/>
    </source>
</evidence>